<organism evidence="1">
    <name type="scientific">marine sediment metagenome</name>
    <dbReference type="NCBI Taxonomy" id="412755"/>
    <lineage>
        <taxon>unclassified sequences</taxon>
        <taxon>metagenomes</taxon>
        <taxon>ecological metagenomes</taxon>
    </lineage>
</organism>
<evidence type="ECO:0000313" key="1">
    <source>
        <dbReference type="EMBL" id="KKL25165.1"/>
    </source>
</evidence>
<protein>
    <submittedName>
        <fullName evidence="1">Uncharacterized protein</fullName>
    </submittedName>
</protein>
<accession>A0A0F9BTD9</accession>
<name>A0A0F9BTD9_9ZZZZ</name>
<dbReference type="EMBL" id="LAZR01036315">
    <property type="protein sequence ID" value="KKL25165.1"/>
    <property type="molecule type" value="Genomic_DNA"/>
</dbReference>
<proteinExistence type="predicted"/>
<reference evidence="1" key="1">
    <citation type="journal article" date="2015" name="Nature">
        <title>Complex archaea that bridge the gap between prokaryotes and eukaryotes.</title>
        <authorList>
            <person name="Spang A."/>
            <person name="Saw J.H."/>
            <person name="Jorgensen S.L."/>
            <person name="Zaremba-Niedzwiedzka K."/>
            <person name="Martijn J."/>
            <person name="Lind A.E."/>
            <person name="van Eijk R."/>
            <person name="Schleper C."/>
            <person name="Guy L."/>
            <person name="Ettema T.J."/>
        </authorList>
    </citation>
    <scope>NUCLEOTIDE SEQUENCE</scope>
</reference>
<sequence>MGELKPIPFDRMHPSYPREIVERALTLMEDPRSVHAAQVALKEEMAAKGLIGPSYNALWRWAQEKETLLERLHGGRKEQLVAIASEVAAEAAGRMLEALPNLSDSQIPVAYGIAMQRRTDWENTGNKQNQMNVQFNLVTRE</sequence>
<comment type="caution">
    <text evidence="1">The sequence shown here is derived from an EMBL/GenBank/DDBJ whole genome shotgun (WGS) entry which is preliminary data.</text>
</comment>
<dbReference type="AlphaFoldDB" id="A0A0F9BTD9"/>
<gene>
    <name evidence="1" type="ORF">LCGC14_2408020</name>
</gene>